<evidence type="ECO:0000313" key="2">
    <source>
        <dbReference type="RefSeq" id="XP_033460527.1"/>
    </source>
</evidence>
<protein>
    <recommendedName>
        <fullName evidence="3">Cyclin N-terminal domain-containing protein</fullName>
    </recommendedName>
</protein>
<dbReference type="AlphaFoldDB" id="A0A6J3M613"/>
<name>A0A6J3M613_9PEZI</name>
<keyword evidence="1" id="KW-1185">Reference proteome</keyword>
<sequence>MFPPSPALSFVDSLDGIEDLEAYLDAQPALSQFPTPPPGVSKNGKGLARITATPAGIVTQQLLQNLDENPCSISHDDHHTAATTLSEAVNFTNLSSPEDIDLIRLLLIRANLSLEILVIALNILTSYRHRQEALAAEQILPPSSLSSHQHEFTKSPSLLITSALSLAVSYTTDQPPPKSWWVQHVGGSTWPGQSLHAATLDILITLDWRLHAYSSSGNLQSGRSALLRLDGLAQGRSTTAGASSRHRLKVDLMEHGRHGDDGHRDLGLGRGADGRRTIWENGQITPGDEEQSVLSRFPSRATSVTSLAAGTTTLTVPTTTWKAGSQFLPLL</sequence>
<reference evidence="2" key="2">
    <citation type="submission" date="2020-04" db="EMBL/GenBank/DDBJ databases">
        <authorList>
            <consortium name="NCBI Genome Project"/>
        </authorList>
    </citation>
    <scope>NUCLEOTIDE SEQUENCE</scope>
    <source>
        <strain evidence="2">CBS 342.82</strain>
    </source>
</reference>
<reference evidence="2" key="1">
    <citation type="submission" date="2020-01" db="EMBL/GenBank/DDBJ databases">
        <authorList>
            <consortium name="DOE Joint Genome Institute"/>
            <person name="Haridas S."/>
            <person name="Albert R."/>
            <person name="Binder M."/>
            <person name="Bloem J."/>
            <person name="Labutti K."/>
            <person name="Salamov A."/>
            <person name="Andreopoulos B."/>
            <person name="Baker S.E."/>
            <person name="Barry K."/>
            <person name="Bills G."/>
            <person name="Bluhm B.H."/>
            <person name="Cannon C."/>
            <person name="Castanera R."/>
            <person name="Culley D.E."/>
            <person name="Daum C."/>
            <person name="Ezra D."/>
            <person name="Gonzalez J.B."/>
            <person name="Henrissat B."/>
            <person name="Kuo A."/>
            <person name="Liang C."/>
            <person name="Lipzen A."/>
            <person name="Lutzoni F."/>
            <person name="Magnuson J."/>
            <person name="Mondo S."/>
            <person name="Nolan M."/>
            <person name="Ohm R."/>
            <person name="Pangilinan J."/>
            <person name="Park H.-J."/>
            <person name="Ramirez L."/>
            <person name="Alfaro M."/>
            <person name="Sun H."/>
            <person name="Tritt A."/>
            <person name="Yoshinaga Y."/>
            <person name="Zwiers L.-H."/>
            <person name="Turgeon B.G."/>
            <person name="Goodwin S.B."/>
            <person name="Spatafora J.W."/>
            <person name="Crous P.W."/>
            <person name="Grigoriev I.V."/>
        </authorList>
    </citation>
    <scope>NUCLEOTIDE SEQUENCE</scope>
    <source>
        <strain evidence="2">CBS 342.82</strain>
    </source>
</reference>
<evidence type="ECO:0008006" key="3">
    <source>
        <dbReference type="Google" id="ProtNLM"/>
    </source>
</evidence>
<dbReference type="RefSeq" id="XP_033460527.1">
    <property type="nucleotide sequence ID" value="XM_033603083.1"/>
</dbReference>
<evidence type="ECO:0000313" key="1">
    <source>
        <dbReference type="Proteomes" id="UP000504637"/>
    </source>
</evidence>
<gene>
    <name evidence="2" type="ORF">K489DRAFT_369843</name>
</gene>
<proteinExistence type="predicted"/>
<reference evidence="2" key="3">
    <citation type="submission" date="2025-08" db="UniProtKB">
        <authorList>
            <consortium name="RefSeq"/>
        </authorList>
    </citation>
    <scope>IDENTIFICATION</scope>
    <source>
        <strain evidence="2">CBS 342.82</strain>
    </source>
</reference>
<organism evidence="2">
    <name type="scientific">Dissoconium aciculare CBS 342.82</name>
    <dbReference type="NCBI Taxonomy" id="1314786"/>
    <lineage>
        <taxon>Eukaryota</taxon>
        <taxon>Fungi</taxon>
        <taxon>Dikarya</taxon>
        <taxon>Ascomycota</taxon>
        <taxon>Pezizomycotina</taxon>
        <taxon>Dothideomycetes</taxon>
        <taxon>Dothideomycetidae</taxon>
        <taxon>Mycosphaerellales</taxon>
        <taxon>Dissoconiaceae</taxon>
        <taxon>Dissoconium</taxon>
    </lineage>
</organism>
<dbReference type="Proteomes" id="UP000504637">
    <property type="component" value="Unplaced"/>
</dbReference>
<dbReference type="GeneID" id="54360883"/>
<dbReference type="OrthoDB" id="3877279at2759"/>
<accession>A0A6J3M613</accession>